<keyword evidence="3" id="KW-1185">Reference proteome</keyword>
<evidence type="ECO:0000313" key="2">
    <source>
        <dbReference type="EMBL" id="CAK9159412.1"/>
    </source>
</evidence>
<dbReference type="InterPro" id="IPR025124">
    <property type="entry name" value="Gag1-like_clamp"/>
</dbReference>
<comment type="caution">
    <text evidence="2">The sequence shown here is derived from an EMBL/GenBank/DDBJ whole genome shotgun (WGS) entry which is preliminary data.</text>
</comment>
<accession>A0ABC8SQD5</accession>
<dbReference type="Pfam" id="PF13259">
    <property type="entry name" value="clamp_Gag1-like"/>
    <property type="match status" value="1"/>
</dbReference>
<dbReference type="EMBL" id="CAUOFW020003353">
    <property type="protein sequence ID" value="CAK9159412.1"/>
    <property type="molecule type" value="Genomic_DNA"/>
</dbReference>
<feature type="domain" description="Gag1-like clamp" evidence="1">
    <location>
        <begin position="103"/>
        <end position="143"/>
    </location>
</feature>
<evidence type="ECO:0000259" key="1">
    <source>
        <dbReference type="Pfam" id="PF13259"/>
    </source>
</evidence>
<dbReference type="Proteomes" id="UP001642360">
    <property type="component" value="Unassembled WGS sequence"/>
</dbReference>
<dbReference type="PANTHER" id="PTHR33373">
    <property type="entry name" value="OS07G0479600 PROTEIN"/>
    <property type="match status" value="1"/>
</dbReference>
<gene>
    <name evidence="2" type="ORF">ILEXP_LOCUS28109</name>
</gene>
<protein>
    <recommendedName>
        <fullName evidence="1">Gag1-like clamp domain-containing protein</fullName>
    </recommendedName>
</protein>
<name>A0ABC8SQD5_9AQUA</name>
<organism evidence="2 3">
    <name type="scientific">Ilex paraguariensis</name>
    <name type="common">yerba mate</name>
    <dbReference type="NCBI Taxonomy" id="185542"/>
    <lineage>
        <taxon>Eukaryota</taxon>
        <taxon>Viridiplantae</taxon>
        <taxon>Streptophyta</taxon>
        <taxon>Embryophyta</taxon>
        <taxon>Tracheophyta</taxon>
        <taxon>Spermatophyta</taxon>
        <taxon>Magnoliopsida</taxon>
        <taxon>eudicotyledons</taxon>
        <taxon>Gunneridae</taxon>
        <taxon>Pentapetalae</taxon>
        <taxon>asterids</taxon>
        <taxon>campanulids</taxon>
        <taxon>Aquifoliales</taxon>
        <taxon>Aquifoliaceae</taxon>
        <taxon>Ilex</taxon>
    </lineage>
</organism>
<evidence type="ECO:0000313" key="3">
    <source>
        <dbReference type="Proteomes" id="UP001642360"/>
    </source>
</evidence>
<dbReference type="PANTHER" id="PTHR33373:SF14">
    <property type="entry name" value="DUF4050 DOMAIN-CONTAINING PROTEIN"/>
    <property type="match status" value="1"/>
</dbReference>
<dbReference type="AlphaFoldDB" id="A0ABC8SQD5"/>
<proteinExistence type="predicted"/>
<reference evidence="2 3" key="1">
    <citation type="submission" date="2024-02" db="EMBL/GenBank/DDBJ databases">
        <authorList>
            <person name="Vignale AGUSTIN F."/>
            <person name="Sosa J E."/>
            <person name="Modenutti C."/>
        </authorList>
    </citation>
    <scope>NUCLEOTIDE SEQUENCE [LARGE SCALE GENOMIC DNA]</scope>
</reference>
<sequence length="143" mass="16369">MGGCFGCYVKSHPIIAVDEPSKGLRIQGRVVNKPSISEDFWSTSTWEMDNSTVQSKRSISSVSVSTRTSSLLVAGLLHWNQTRLQWTESKRHEKPRRIWEPILSWNATYESLLGTSRRFPQPIPLAEIVDFLSDIWEQEGLYD</sequence>